<dbReference type="Pfam" id="PF11642">
    <property type="entry name" value="Blo-t-5"/>
    <property type="match status" value="1"/>
</dbReference>
<sequence>MKFVIALAALLAVACAAPTPKPARPTPAKGDFRNEFDHLIVAAAVQRFHDLEEFLLKLSEQVADLEKTKNREEKAKILREITIADGLVVGGRTYFEKELKRTDLDLVEKFNFEAVLATIGILDRDLKALATRVNAIKV</sequence>
<dbReference type="Gene3D" id="1.20.58.970">
    <property type="match status" value="1"/>
</dbReference>
<dbReference type="InterPro" id="IPR020306">
    <property type="entry name" value="Mite_allergen_group-5/21"/>
</dbReference>
<reference evidence="3" key="1">
    <citation type="submission" date="2004-10" db="EMBL/GenBank/DDBJ databases">
        <authorList>
            <person name="Chew F.T."/>
            <person name="Gao Y.F."/>
            <person name="Ramjan R."/>
        </authorList>
    </citation>
    <scope>NUCLEOTIDE SEQUENCE</scope>
</reference>
<dbReference type="InterPro" id="IPR038455">
    <property type="entry name" value="Mite_allergen_group-5/21_sf"/>
</dbReference>
<feature type="signal peptide" evidence="2">
    <location>
        <begin position="1"/>
        <end position="16"/>
    </location>
</feature>
<evidence type="ECO:0000313" key="3">
    <source>
        <dbReference type="EMBL" id="AAX34059.1"/>
    </source>
</evidence>
<dbReference type="AlphaFoldDB" id="B2GM95"/>
<dbReference type="PROSITE" id="PS51257">
    <property type="entry name" value="PROKAR_LIPOPROTEIN"/>
    <property type="match status" value="1"/>
</dbReference>
<name>B2GM95_TYRPU</name>
<protein>
    <submittedName>
        <fullName evidence="3">Tyr p 5.03 allergen</fullName>
    </submittedName>
</protein>
<evidence type="ECO:0000256" key="1">
    <source>
        <dbReference type="ARBA" id="ARBA00010710"/>
    </source>
</evidence>
<proteinExistence type="evidence at transcript level"/>
<dbReference type="EMBL" id="AY800360">
    <property type="protein sequence ID" value="AAX34059.1"/>
    <property type="molecule type" value="mRNA"/>
</dbReference>
<keyword evidence="2" id="KW-0732">Signal</keyword>
<organism evidence="3">
    <name type="scientific">Tyrophagus putrescentiae</name>
    <name type="common">Mold mite</name>
    <name type="synonym">Acarus putrescentiae</name>
    <dbReference type="NCBI Taxonomy" id="59818"/>
    <lineage>
        <taxon>Eukaryota</taxon>
        <taxon>Metazoa</taxon>
        <taxon>Ecdysozoa</taxon>
        <taxon>Arthropoda</taxon>
        <taxon>Chelicerata</taxon>
        <taxon>Arachnida</taxon>
        <taxon>Acari</taxon>
        <taxon>Acariformes</taxon>
        <taxon>Sarcoptiformes</taxon>
        <taxon>Astigmata</taxon>
        <taxon>Acaroidea</taxon>
        <taxon>Acaridae</taxon>
        <taxon>Tyrophaginae</taxon>
        <taxon>Tyrophagus</taxon>
    </lineage>
</organism>
<comment type="similarity">
    <text evidence="1">Belongs to the mite group 5 allergen family.</text>
</comment>
<accession>B2GM95</accession>
<feature type="chain" id="PRO_5002776297" evidence="2">
    <location>
        <begin position="17"/>
        <end position="138"/>
    </location>
</feature>
<evidence type="ECO:0000256" key="2">
    <source>
        <dbReference type="SAM" id="SignalP"/>
    </source>
</evidence>